<evidence type="ECO:0000256" key="3">
    <source>
        <dbReference type="RuleBase" id="RU004447"/>
    </source>
</evidence>
<dbReference type="PANTHER" id="PTHR11851">
    <property type="entry name" value="METALLOPROTEASE"/>
    <property type="match status" value="1"/>
</dbReference>
<evidence type="ECO:0000259" key="5">
    <source>
        <dbReference type="Pfam" id="PF05193"/>
    </source>
</evidence>
<dbReference type="GO" id="GO:0046872">
    <property type="term" value="F:metal ion binding"/>
    <property type="evidence" value="ECO:0007669"/>
    <property type="project" value="InterPro"/>
</dbReference>
<comment type="caution">
    <text evidence="6">The sequence shown here is derived from an EMBL/GenBank/DDBJ whole genome shotgun (WGS) entry which is preliminary data.</text>
</comment>
<evidence type="ECO:0000256" key="1">
    <source>
        <dbReference type="ARBA" id="ARBA00001947"/>
    </source>
</evidence>
<name>A0A930UFA1_9GAMM</name>
<feature type="domain" description="Peptidase M16 N-terminal" evidence="4">
    <location>
        <begin position="18"/>
        <end position="164"/>
    </location>
</feature>
<protein>
    <submittedName>
        <fullName evidence="6">Insulinase family protein</fullName>
    </submittedName>
</protein>
<feature type="non-terminal residue" evidence="6">
    <location>
        <position position="438"/>
    </location>
</feature>
<dbReference type="InterPro" id="IPR011765">
    <property type="entry name" value="Pept_M16_N"/>
</dbReference>
<comment type="similarity">
    <text evidence="2 3">Belongs to the peptidase M16 family.</text>
</comment>
<comment type="cofactor">
    <cofactor evidence="1">
        <name>Zn(2+)</name>
        <dbReference type="ChEBI" id="CHEBI:29105"/>
    </cofactor>
</comment>
<dbReference type="GO" id="GO:0006508">
    <property type="term" value="P:proteolysis"/>
    <property type="evidence" value="ECO:0007669"/>
    <property type="project" value="InterPro"/>
</dbReference>
<gene>
    <name evidence="6" type="ORF">ISN26_01160</name>
</gene>
<dbReference type="PANTHER" id="PTHR11851:SF49">
    <property type="entry name" value="MITOCHONDRIAL-PROCESSING PEPTIDASE SUBUNIT ALPHA"/>
    <property type="match status" value="1"/>
</dbReference>
<dbReference type="PROSITE" id="PS00143">
    <property type="entry name" value="INSULINASE"/>
    <property type="match status" value="1"/>
</dbReference>
<dbReference type="EMBL" id="JADHEI010000017">
    <property type="protein sequence ID" value="MBF2734701.1"/>
    <property type="molecule type" value="Genomic_DNA"/>
</dbReference>
<dbReference type="GO" id="GO:0004222">
    <property type="term" value="F:metalloendopeptidase activity"/>
    <property type="evidence" value="ECO:0007669"/>
    <property type="project" value="InterPro"/>
</dbReference>
<proteinExistence type="inferred from homology"/>
<keyword evidence="7" id="KW-1185">Reference proteome</keyword>
<dbReference type="Pfam" id="PF00675">
    <property type="entry name" value="Peptidase_M16"/>
    <property type="match status" value="1"/>
</dbReference>
<reference evidence="6" key="1">
    <citation type="submission" date="2020-10" db="EMBL/GenBank/DDBJ databases">
        <title>An improved Amphimedon queenslandica hologenome assembly reveals how three proteobacterial symbionts can extend the metabolic phenotypic of their marine sponge host.</title>
        <authorList>
            <person name="Degnan B."/>
            <person name="Degnan S."/>
            <person name="Xiang X."/>
        </authorList>
    </citation>
    <scope>NUCLEOTIDE SEQUENCE</scope>
    <source>
        <strain evidence="6">AqS2</strain>
    </source>
</reference>
<dbReference type="InterPro" id="IPR001431">
    <property type="entry name" value="Pept_M16_Zn_BS"/>
</dbReference>
<feature type="domain" description="Peptidase M16 C-terminal" evidence="5">
    <location>
        <begin position="172"/>
        <end position="342"/>
    </location>
</feature>
<evidence type="ECO:0000313" key="7">
    <source>
        <dbReference type="Proteomes" id="UP000604381"/>
    </source>
</evidence>
<dbReference type="SUPFAM" id="SSF63411">
    <property type="entry name" value="LuxS/MPP-like metallohydrolase"/>
    <property type="match status" value="2"/>
</dbReference>
<dbReference type="Proteomes" id="UP000604381">
    <property type="component" value="Unassembled WGS sequence"/>
</dbReference>
<dbReference type="Gene3D" id="3.30.830.10">
    <property type="entry name" value="Metalloenzyme, LuxS/M16 peptidase-like"/>
    <property type="match status" value="2"/>
</dbReference>
<organism evidence="6 7">
    <name type="scientific">Candidatus Amphirhobacter heronislandensis</name>
    <dbReference type="NCBI Taxonomy" id="1732024"/>
    <lineage>
        <taxon>Bacteria</taxon>
        <taxon>Pseudomonadati</taxon>
        <taxon>Pseudomonadota</taxon>
        <taxon>Gammaproteobacteria</taxon>
        <taxon>Candidatus Tethybacterales</taxon>
        <taxon>Candidatus Tethybacteraceae</taxon>
        <taxon>Candidatus Amphirhobacter</taxon>
    </lineage>
</organism>
<sequence>MTDNTHRGILTELPNGLKVATHSMPQAKSLFVGIWVNAGARDEQDNEAGIAHMLEHMAFKGTKSRTARDIAIEVEDVGGFMNAHTGKEETAYHMHLLPEHLDMGIDILTDILINPTMPEDEIERERGVIIQEIGQSFDDPRDFVHELFIRAAYGEHTLGRSILGSVDNVKAFSRDDLKGFMNRHYGSGQMLVIASGAVEHDDFVRRIGAKLGCLQNARNVDRITPKWQGGRCIDARDLEQMHIMVGLPAFGAHDDRHYAMDVLSILLGGGLSSRLFQEVREKRGLCYHIGSVVESYSDTGQLLIIAGTSAEQANEMLEVTASEIADLVDGVSSDETERAKTKVRAISVMARESVEVCGKYLANQILMFGEPLDEEDVLNKYAAVQLADIKAVAADLINGGPPAIAAIGPEADIMSRISGAPSISARMRRCRCCRAGRG</sequence>
<dbReference type="Pfam" id="PF05193">
    <property type="entry name" value="Peptidase_M16_C"/>
    <property type="match status" value="1"/>
</dbReference>
<evidence type="ECO:0000256" key="2">
    <source>
        <dbReference type="ARBA" id="ARBA00007261"/>
    </source>
</evidence>
<dbReference type="InterPro" id="IPR050361">
    <property type="entry name" value="MPP/UQCRC_Complex"/>
</dbReference>
<evidence type="ECO:0000259" key="4">
    <source>
        <dbReference type="Pfam" id="PF00675"/>
    </source>
</evidence>
<dbReference type="AlphaFoldDB" id="A0A930UFA1"/>
<dbReference type="InterPro" id="IPR007863">
    <property type="entry name" value="Peptidase_M16_C"/>
</dbReference>
<accession>A0A930UFA1</accession>
<evidence type="ECO:0000313" key="6">
    <source>
        <dbReference type="EMBL" id="MBF2734701.1"/>
    </source>
</evidence>
<dbReference type="InterPro" id="IPR011249">
    <property type="entry name" value="Metalloenz_LuxS/M16"/>
</dbReference>